<dbReference type="EC" id="1.1.1.44" evidence="5"/>
<dbReference type="Proteomes" id="UP000887561">
    <property type="component" value="Unplaced"/>
</dbReference>
<comment type="function">
    <text evidence="1">Catalyzes the oxidative decarboxylation of 6-phosphogluconate to ribulose 5-phosphate and CO(2), with concomitant reduction of NADP to NADPH.</text>
</comment>
<evidence type="ECO:0000256" key="11">
    <source>
        <dbReference type="ARBA" id="ARBA00048640"/>
    </source>
</evidence>
<dbReference type="SUPFAM" id="SSF48179">
    <property type="entry name" value="6-phosphogluconate dehydrogenase C-terminal domain-like"/>
    <property type="match status" value="1"/>
</dbReference>
<comment type="subunit">
    <text evidence="4">Homodimer.</text>
</comment>
<keyword evidence="9" id="KW-0311">Gluconate utilization</keyword>
<evidence type="ECO:0000256" key="3">
    <source>
        <dbReference type="ARBA" id="ARBA00008419"/>
    </source>
</evidence>
<dbReference type="PANTHER" id="PTHR11811">
    <property type="entry name" value="6-PHOSPHOGLUCONATE DEHYDROGENASE"/>
    <property type="match status" value="1"/>
</dbReference>
<evidence type="ECO:0000256" key="4">
    <source>
        <dbReference type="ARBA" id="ARBA00011738"/>
    </source>
</evidence>
<accession>A0A915M7F0</accession>
<proteinExistence type="inferred from homology"/>
<evidence type="ECO:0000259" key="12">
    <source>
        <dbReference type="Pfam" id="PF00393"/>
    </source>
</evidence>
<dbReference type="GO" id="GO:0006098">
    <property type="term" value="P:pentose-phosphate shunt"/>
    <property type="evidence" value="ECO:0007669"/>
    <property type="project" value="UniProtKB-KW"/>
</dbReference>
<dbReference type="InterPro" id="IPR006114">
    <property type="entry name" value="6PGDH_C"/>
</dbReference>
<evidence type="ECO:0000256" key="5">
    <source>
        <dbReference type="ARBA" id="ARBA00013011"/>
    </source>
</evidence>
<reference evidence="14" key="1">
    <citation type="submission" date="2022-11" db="UniProtKB">
        <authorList>
            <consortium name="WormBaseParasite"/>
        </authorList>
    </citation>
    <scope>IDENTIFICATION</scope>
</reference>
<feature type="domain" description="6-phosphogluconate dehydrogenase C-terminal" evidence="12">
    <location>
        <begin position="6"/>
        <end position="55"/>
    </location>
</feature>
<dbReference type="GO" id="GO:0019521">
    <property type="term" value="P:D-gluconate metabolic process"/>
    <property type="evidence" value="ECO:0007669"/>
    <property type="project" value="UniProtKB-KW"/>
</dbReference>
<dbReference type="WBParaSite" id="scaffold3428_cov197.g6616">
    <property type="protein sequence ID" value="scaffold3428_cov197.g6616"/>
    <property type="gene ID" value="scaffold3428_cov197.g6616"/>
</dbReference>
<dbReference type="Pfam" id="PF00393">
    <property type="entry name" value="6PGD"/>
    <property type="match status" value="1"/>
</dbReference>
<name>A0A915M7F0_MELJA</name>
<evidence type="ECO:0000256" key="7">
    <source>
        <dbReference type="ARBA" id="ARBA00022857"/>
    </source>
</evidence>
<evidence type="ECO:0000256" key="10">
    <source>
        <dbReference type="ARBA" id="ARBA00023126"/>
    </source>
</evidence>
<evidence type="ECO:0000313" key="14">
    <source>
        <dbReference type="WBParaSite" id="scaffold3428_cov197.g6616"/>
    </source>
</evidence>
<dbReference type="InterPro" id="IPR008927">
    <property type="entry name" value="6-PGluconate_DH-like_C_sf"/>
</dbReference>
<organism evidence="13 14">
    <name type="scientific">Meloidogyne javanica</name>
    <name type="common">Root-knot nematode worm</name>
    <dbReference type="NCBI Taxonomy" id="6303"/>
    <lineage>
        <taxon>Eukaryota</taxon>
        <taxon>Metazoa</taxon>
        <taxon>Ecdysozoa</taxon>
        <taxon>Nematoda</taxon>
        <taxon>Chromadorea</taxon>
        <taxon>Rhabditida</taxon>
        <taxon>Tylenchina</taxon>
        <taxon>Tylenchomorpha</taxon>
        <taxon>Tylenchoidea</taxon>
        <taxon>Meloidogynidae</taxon>
        <taxon>Meloidogyninae</taxon>
        <taxon>Meloidogyne</taxon>
        <taxon>Meloidogyne incognita group</taxon>
    </lineage>
</organism>
<evidence type="ECO:0000256" key="2">
    <source>
        <dbReference type="ARBA" id="ARBA00004874"/>
    </source>
</evidence>
<dbReference type="InterPro" id="IPR006183">
    <property type="entry name" value="Pgluconate_DH"/>
</dbReference>
<dbReference type="AlphaFoldDB" id="A0A915M7F0"/>
<dbReference type="Gene3D" id="1.20.5.320">
    <property type="entry name" value="6-Phosphogluconate Dehydrogenase, domain 3"/>
    <property type="match status" value="1"/>
</dbReference>
<comment type="pathway">
    <text evidence="2">Carbohydrate degradation; pentose phosphate pathway; D-ribulose 5-phosphate from D-glucose 6-phosphate (oxidative stage): step 3/3.</text>
</comment>
<dbReference type="GO" id="GO:0004616">
    <property type="term" value="F:phosphogluconate dehydrogenase (decarboxylating) activity"/>
    <property type="evidence" value="ECO:0007669"/>
    <property type="project" value="UniProtKB-EC"/>
</dbReference>
<keyword evidence="13" id="KW-1185">Reference proteome</keyword>
<evidence type="ECO:0000256" key="1">
    <source>
        <dbReference type="ARBA" id="ARBA00002526"/>
    </source>
</evidence>
<comment type="catalytic activity">
    <reaction evidence="11">
        <text>6-phospho-D-gluconate + NADP(+) = D-ribulose 5-phosphate + CO2 + NADPH</text>
        <dbReference type="Rhea" id="RHEA:10116"/>
        <dbReference type="ChEBI" id="CHEBI:16526"/>
        <dbReference type="ChEBI" id="CHEBI:57783"/>
        <dbReference type="ChEBI" id="CHEBI:58121"/>
        <dbReference type="ChEBI" id="CHEBI:58349"/>
        <dbReference type="ChEBI" id="CHEBI:58759"/>
        <dbReference type="EC" id="1.1.1.44"/>
    </reaction>
</comment>
<dbReference type="FunFam" id="1.20.5.320:FF:000002">
    <property type="entry name" value="6-phosphogluconate dehydrogenase, decarboxylating"/>
    <property type="match status" value="1"/>
</dbReference>
<evidence type="ECO:0000256" key="6">
    <source>
        <dbReference type="ARBA" id="ARBA00018193"/>
    </source>
</evidence>
<keyword evidence="10" id="KW-0570">Pentose shunt</keyword>
<keyword evidence="7" id="KW-0521">NADP</keyword>
<protein>
    <recommendedName>
        <fullName evidence="6">6-phosphogluconate dehydrogenase, decarboxylating</fullName>
        <ecNumber evidence="5">1.1.1.44</ecNumber>
    </recommendedName>
</protein>
<sequence length="68" mass="7631">MPLVQLGIPLPALSFFDDYRSEVLPASLLQAQRDYFGAHCYQLLSNPGFALHTNWTEGRRITSNAYSA</sequence>
<keyword evidence="8" id="KW-0560">Oxidoreductase</keyword>
<comment type="similarity">
    <text evidence="3">Belongs to the 6-phosphogluconate dehydrogenase family.</text>
</comment>
<evidence type="ECO:0000256" key="8">
    <source>
        <dbReference type="ARBA" id="ARBA00023002"/>
    </source>
</evidence>
<evidence type="ECO:0000256" key="9">
    <source>
        <dbReference type="ARBA" id="ARBA00023064"/>
    </source>
</evidence>
<evidence type="ECO:0000313" key="13">
    <source>
        <dbReference type="Proteomes" id="UP000887561"/>
    </source>
</evidence>